<comment type="caution">
    <text evidence="4">The sequence shown here is derived from an EMBL/GenBank/DDBJ whole genome shotgun (WGS) entry which is preliminary data.</text>
</comment>
<keyword evidence="2" id="KW-0472">Membrane</keyword>
<keyword evidence="2" id="KW-0564">Palmitate</keyword>
<gene>
    <name evidence="4" type="ORF">ENS06_08170</name>
</gene>
<sequence>MRHAKACGAFKGAFTILSVWLFLQGCAPVGPLYRAPEPKAPSRWHAQDTGPWDAASPNPAVLARWWETLGDPLLSDLEKQALEANPDLKAAVARVREARAVIGVQKAGLFPVLDASAEGSRRRTSGRGLSGRAVETDYYQTGFDAGWELDVFGGTRRGLEAAVADWEAASAAYDAVRVSLMAETALAYVELRTYQERLNLTRRNIAVQEETYALNVSRYGAGLIDELPVQQALYNLEHTRAAVSPLETGLEAAKNRLAVLTGKDPGSLEPMLAEPRPIPGVPPHIAVGIPAEALRNRPDIRQAERELAAATARIGQATAELYPRFRLVGTIGLESLSSGDLFEWASRLWAIGPGVRWRVFDAGQIRKNIDIRTAQQEQALRRYEAAVLKALEEVENALVALAKEQRRLEQLEKAVNAAQKAELTAKDRYQAGLVDFTDVLDAQRTLQAFQDELAQSRGAVTATLVRLYKALGGGWQPSPSALPEGSP</sequence>
<comment type="subcellular location">
    <subcellularLocation>
        <location evidence="2">Cell membrane</location>
        <topology evidence="2">Lipid-anchor</topology>
    </subcellularLocation>
</comment>
<dbReference type="PANTHER" id="PTHR30203:SF25">
    <property type="entry name" value="OUTER MEMBRANE PROTEIN-RELATED"/>
    <property type="match status" value="1"/>
</dbReference>
<name>A0A832EJE8_9BACT</name>
<dbReference type="InterPro" id="IPR010131">
    <property type="entry name" value="MdtP/NodT-like"/>
</dbReference>
<proteinExistence type="inferred from homology"/>
<protein>
    <submittedName>
        <fullName evidence="4">Efflux transporter outer membrane subunit</fullName>
    </submittedName>
</protein>
<comment type="similarity">
    <text evidence="1 2">Belongs to the outer membrane factor (OMF) (TC 1.B.17) family.</text>
</comment>
<dbReference type="GO" id="GO:0015562">
    <property type="term" value="F:efflux transmembrane transporter activity"/>
    <property type="evidence" value="ECO:0007669"/>
    <property type="project" value="InterPro"/>
</dbReference>
<keyword evidence="2" id="KW-1134">Transmembrane beta strand</keyword>
<accession>A0A832EJE8</accession>
<evidence type="ECO:0000313" key="4">
    <source>
        <dbReference type="EMBL" id="HFK97285.1"/>
    </source>
</evidence>
<feature type="coiled-coil region" evidence="3">
    <location>
        <begin position="373"/>
        <end position="428"/>
    </location>
</feature>
<dbReference type="InterPro" id="IPR003423">
    <property type="entry name" value="OMP_efflux"/>
</dbReference>
<dbReference type="SUPFAM" id="SSF56954">
    <property type="entry name" value="Outer membrane efflux proteins (OEP)"/>
    <property type="match status" value="1"/>
</dbReference>
<dbReference type="GO" id="GO:0005886">
    <property type="term" value="C:plasma membrane"/>
    <property type="evidence" value="ECO:0007669"/>
    <property type="project" value="UniProtKB-SubCell"/>
</dbReference>
<dbReference type="PROSITE" id="PS51257">
    <property type="entry name" value="PROKAR_LIPOPROTEIN"/>
    <property type="match status" value="1"/>
</dbReference>
<evidence type="ECO:0000256" key="3">
    <source>
        <dbReference type="SAM" id="Coils"/>
    </source>
</evidence>
<dbReference type="PANTHER" id="PTHR30203">
    <property type="entry name" value="OUTER MEMBRANE CATION EFFLUX PROTEIN"/>
    <property type="match status" value="1"/>
</dbReference>
<dbReference type="EMBL" id="DSTK01000023">
    <property type="protein sequence ID" value="HFK97285.1"/>
    <property type="molecule type" value="Genomic_DNA"/>
</dbReference>
<dbReference type="NCBIfam" id="TIGR01845">
    <property type="entry name" value="outer_NodT"/>
    <property type="match status" value="1"/>
</dbReference>
<dbReference type="Pfam" id="PF02321">
    <property type="entry name" value="OEP"/>
    <property type="match status" value="2"/>
</dbReference>
<dbReference type="Gene3D" id="1.20.1600.10">
    <property type="entry name" value="Outer membrane efflux proteins (OEP)"/>
    <property type="match status" value="1"/>
</dbReference>
<dbReference type="AlphaFoldDB" id="A0A832EJE8"/>
<keyword evidence="2" id="KW-0812">Transmembrane</keyword>
<dbReference type="Gene3D" id="2.20.200.10">
    <property type="entry name" value="Outer membrane efflux proteins (OEP)"/>
    <property type="match status" value="1"/>
</dbReference>
<keyword evidence="3" id="KW-0175">Coiled coil</keyword>
<reference evidence="4" key="1">
    <citation type="journal article" date="2020" name="mSystems">
        <title>Genome- and Community-Level Interaction Insights into Carbon Utilization and Element Cycling Functions of Hydrothermarchaeota in Hydrothermal Sediment.</title>
        <authorList>
            <person name="Zhou Z."/>
            <person name="Liu Y."/>
            <person name="Xu W."/>
            <person name="Pan J."/>
            <person name="Luo Z.H."/>
            <person name="Li M."/>
        </authorList>
    </citation>
    <scope>NUCLEOTIDE SEQUENCE [LARGE SCALE GENOMIC DNA]</scope>
    <source>
        <strain evidence="4">SpSt-456</strain>
    </source>
</reference>
<keyword evidence="2" id="KW-0449">Lipoprotein</keyword>
<evidence type="ECO:0000256" key="2">
    <source>
        <dbReference type="RuleBase" id="RU362097"/>
    </source>
</evidence>
<evidence type="ECO:0000256" key="1">
    <source>
        <dbReference type="ARBA" id="ARBA00007613"/>
    </source>
</evidence>
<organism evidence="4">
    <name type="scientific">Desulfacinum infernum</name>
    <dbReference type="NCBI Taxonomy" id="35837"/>
    <lineage>
        <taxon>Bacteria</taxon>
        <taxon>Pseudomonadati</taxon>
        <taxon>Thermodesulfobacteriota</taxon>
        <taxon>Syntrophobacteria</taxon>
        <taxon>Syntrophobacterales</taxon>
        <taxon>Syntrophobacteraceae</taxon>
        <taxon>Desulfacinum</taxon>
    </lineage>
</organism>